<protein>
    <submittedName>
        <fullName evidence="1">Uncharacterized protein</fullName>
    </submittedName>
</protein>
<sequence length="118" mass="13507">MRTFSPRTADAPSHRFTASAVLRRSCIDRTKKRVYSMNGDRQNLRLFIRQPQCNAFSKAKSSAPSHLEAKKRLRTHLPLIDAGTWKAGNPRGLFFLFEIKTRESGLFLVSVHSRPLDH</sequence>
<gene>
    <name evidence="1" type="ORF">TRIP_B50135</name>
</gene>
<accession>A0A653AGF5</accession>
<reference evidence="1" key="1">
    <citation type="submission" date="2018-07" db="EMBL/GenBank/DDBJ databases">
        <authorList>
            <consortium name="Genoscope - CEA"/>
            <person name="William W."/>
        </authorList>
    </citation>
    <scope>NUCLEOTIDE SEQUENCE</scope>
    <source>
        <strain evidence="1">IK1</strain>
    </source>
</reference>
<dbReference type="EMBL" id="UPXX01000032">
    <property type="protein sequence ID" value="VBB47097.1"/>
    <property type="molecule type" value="Genomic_DNA"/>
</dbReference>
<evidence type="ECO:0000313" key="1">
    <source>
        <dbReference type="EMBL" id="VBB47097.1"/>
    </source>
</evidence>
<dbReference type="AlphaFoldDB" id="A0A653AGF5"/>
<organism evidence="1">
    <name type="scientific">Uncultured Desulfatiglans sp</name>
    <dbReference type="NCBI Taxonomy" id="1748965"/>
    <lineage>
        <taxon>Bacteria</taxon>
        <taxon>Pseudomonadati</taxon>
        <taxon>Thermodesulfobacteriota</taxon>
        <taxon>Desulfobacteria</taxon>
        <taxon>Desulfatiglandales</taxon>
        <taxon>Desulfatiglandaceae</taxon>
        <taxon>Desulfatiglans</taxon>
        <taxon>environmental samples</taxon>
    </lineage>
</organism>
<proteinExistence type="predicted"/>
<name>A0A653AGF5_UNCDX</name>